<keyword evidence="3" id="KW-0808">Transferase</keyword>
<dbReference type="InterPro" id="IPR017475">
    <property type="entry name" value="EPS_sugar_tfrase"/>
</dbReference>
<comment type="caution">
    <text evidence="9">The sequence shown here is derived from an EMBL/GenBank/DDBJ whole genome shotgun (WGS) entry which is preliminary data.</text>
</comment>
<proteinExistence type="inferred from homology"/>
<feature type="transmembrane region" description="Helical" evidence="7">
    <location>
        <begin position="7"/>
        <end position="29"/>
    </location>
</feature>
<evidence type="ECO:0000256" key="5">
    <source>
        <dbReference type="ARBA" id="ARBA00022989"/>
    </source>
</evidence>
<evidence type="ECO:0000259" key="8">
    <source>
        <dbReference type="Pfam" id="PF02397"/>
    </source>
</evidence>
<dbReference type="Pfam" id="PF02397">
    <property type="entry name" value="Bac_transf"/>
    <property type="match status" value="1"/>
</dbReference>
<dbReference type="STRING" id="1802114.A2719_01070"/>
<accession>A0A1G2FYY4</accession>
<keyword evidence="5 7" id="KW-1133">Transmembrane helix</keyword>
<dbReference type="InterPro" id="IPR003362">
    <property type="entry name" value="Bact_transf"/>
</dbReference>
<keyword evidence="4 7" id="KW-0812">Transmembrane</keyword>
<protein>
    <recommendedName>
        <fullName evidence="8">Bacterial sugar transferase domain-containing protein</fullName>
    </recommendedName>
</protein>
<reference evidence="9 10" key="1">
    <citation type="journal article" date="2016" name="Nat. Commun.">
        <title>Thousands of microbial genomes shed light on interconnected biogeochemical processes in an aquifer system.</title>
        <authorList>
            <person name="Anantharaman K."/>
            <person name="Brown C.T."/>
            <person name="Hug L.A."/>
            <person name="Sharon I."/>
            <person name="Castelle C.J."/>
            <person name="Probst A.J."/>
            <person name="Thomas B.C."/>
            <person name="Singh A."/>
            <person name="Wilkins M.J."/>
            <person name="Karaoz U."/>
            <person name="Brodie E.L."/>
            <person name="Williams K.H."/>
            <person name="Hubbard S.S."/>
            <person name="Banfield J.F."/>
        </authorList>
    </citation>
    <scope>NUCLEOTIDE SEQUENCE [LARGE SCALE GENOMIC DNA]</scope>
</reference>
<evidence type="ECO:0000313" key="9">
    <source>
        <dbReference type="EMBL" id="OGZ43266.1"/>
    </source>
</evidence>
<dbReference type="AlphaFoldDB" id="A0A1G2FYY4"/>
<dbReference type="GO" id="GO:0016780">
    <property type="term" value="F:phosphotransferase activity, for other substituted phosphate groups"/>
    <property type="evidence" value="ECO:0007669"/>
    <property type="project" value="TreeGrafter"/>
</dbReference>
<organism evidence="9 10">
    <name type="scientific">Candidatus Ryanbacteria bacterium RIFCSPHIGHO2_01_FULL_45_22</name>
    <dbReference type="NCBI Taxonomy" id="1802114"/>
    <lineage>
        <taxon>Bacteria</taxon>
        <taxon>Candidatus Ryaniibacteriota</taxon>
    </lineage>
</organism>
<feature type="transmembrane region" description="Helical" evidence="7">
    <location>
        <begin position="107"/>
        <end position="129"/>
    </location>
</feature>
<evidence type="ECO:0000256" key="3">
    <source>
        <dbReference type="ARBA" id="ARBA00022679"/>
    </source>
</evidence>
<feature type="domain" description="Bacterial sugar transferase" evidence="8">
    <location>
        <begin position="269"/>
        <end position="466"/>
    </location>
</feature>
<dbReference type="EMBL" id="MHNK01000019">
    <property type="protein sequence ID" value="OGZ43266.1"/>
    <property type="molecule type" value="Genomic_DNA"/>
</dbReference>
<comment type="subcellular location">
    <subcellularLocation>
        <location evidence="1">Membrane</location>
        <topology evidence="1">Multi-pass membrane protein</topology>
    </subcellularLocation>
</comment>
<dbReference type="GO" id="GO:0016020">
    <property type="term" value="C:membrane"/>
    <property type="evidence" value="ECO:0007669"/>
    <property type="project" value="UniProtKB-SubCell"/>
</dbReference>
<dbReference type="Proteomes" id="UP000177480">
    <property type="component" value="Unassembled WGS sequence"/>
</dbReference>
<feature type="transmembrane region" description="Helical" evidence="7">
    <location>
        <begin position="41"/>
        <end position="62"/>
    </location>
</feature>
<gene>
    <name evidence="9" type="ORF">A2719_01070</name>
</gene>
<keyword evidence="6 7" id="KW-0472">Membrane</keyword>
<comment type="similarity">
    <text evidence="2">Belongs to the bacterial sugar transferase family.</text>
</comment>
<dbReference type="Gene3D" id="3.40.50.720">
    <property type="entry name" value="NAD(P)-binding Rossmann-like Domain"/>
    <property type="match status" value="1"/>
</dbReference>
<dbReference type="PANTHER" id="PTHR30576">
    <property type="entry name" value="COLANIC BIOSYNTHESIS UDP-GLUCOSE LIPID CARRIER TRANSFERASE"/>
    <property type="match status" value="1"/>
</dbReference>
<name>A0A1G2FYY4_9BACT</name>
<feature type="transmembrane region" description="Helical" evidence="7">
    <location>
        <begin position="271"/>
        <end position="297"/>
    </location>
</feature>
<evidence type="ECO:0000256" key="6">
    <source>
        <dbReference type="ARBA" id="ARBA00023136"/>
    </source>
</evidence>
<evidence type="ECO:0000256" key="1">
    <source>
        <dbReference type="ARBA" id="ARBA00004141"/>
    </source>
</evidence>
<sequence>MNQKRFAITLLMLGDITALYAALGITLLVRYGTNLTEPWEIHRVPFAIVFFIWIMLFFIAGLYEQEAWNANRIIKERILRTIAAASVVAVLLFYLIPAFVITPKTNLLTQIMLSIGLIVGWRMLASVLIRNTSKTHVLFFGLSDESISLGRKLIEHPHLGFSVIALVHTENTPLPFPSTGDMPIISLNENLLEFIKEKKVSLAIVSAELHSNMELVRILYSVLLSGVRFMDFPTYYENLTGKIPISRISEVWFLENLAGSRKRVYEFSKRLFDIVLALLAGGITIILFPFIVLGIILSTPRDVWHVREKRARPGDGIIFFRQQRIGKNGKPFYFIKFRSQLLGAEHMGNTKEMKDDPRQYAFGTFLRTFYLDELPQMWNVLKGEMSLIGPRPERPKYVAQLAESIPFYSIRLLVPPGITGWAQINMKNDASVEDAPEKLQYDLYYIKNRSLVLDLNIALKTIWVILSREGR</sequence>
<evidence type="ECO:0000256" key="4">
    <source>
        <dbReference type="ARBA" id="ARBA00022692"/>
    </source>
</evidence>
<feature type="transmembrane region" description="Helical" evidence="7">
    <location>
        <begin position="82"/>
        <end position="101"/>
    </location>
</feature>
<dbReference type="PANTHER" id="PTHR30576:SF0">
    <property type="entry name" value="UNDECAPRENYL-PHOSPHATE N-ACETYLGALACTOSAMINYL 1-PHOSPHATE TRANSFERASE-RELATED"/>
    <property type="match status" value="1"/>
</dbReference>
<evidence type="ECO:0000256" key="7">
    <source>
        <dbReference type="SAM" id="Phobius"/>
    </source>
</evidence>
<dbReference type="NCBIfam" id="TIGR03025">
    <property type="entry name" value="EPS_sugtrans"/>
    <property type="match status" value="1"/>
</dbReference>
<evidence type="ECO:0000256" key="2">
    <source>
        <dbReference type="ARBA" id="ARBA00006464"/>
    </source>
</evidence>
<evidence type="ECO:0000313" key="10">
    <source>
        <dbReference type="Proteomes" id="UP000177480"/>
    </source>
</evidence>